<evidence type="ECO:0000256" key="5">
    <source>
        <dbReference type="ARBA" id="ARBA00022989"/>
    </source>
</evidence>
<reference evidence="9" key="1">
    <citation type="journal article" date="2020" name="Stud. Mycol.">
        <title>101 Dothideomycetes genomes: a test case for predicting lifestyles and emergence of pathogens.</title>
        <authorList>
            <person name="Haridas S."/>
            <person name="Albert R."/>
            <person name="Binder M."/>
            <person name="Bloem J."/>
            <person name="Labutti K."/>
            <person name="Salamov A."/>
            <person name="Andreopoulos B."/>
            <person name="Baker S."/>
            <person name="Barry K."/>
            <person name="Bills G."/>
            <person name="Bluhm B."/>
            <person name="Cannon C."/>
            <person name="Castanera R."/>
            <person name="Culley D."/>
            <person name="Daum C."/>
            <person name="Ezra D."/>
            <person name="Gonzalez J."/>
            <person name="Henrissat B."/>
            <person name="Kuo A."/>
            <person name="Liang C."/>
            <person name="Lipzen A."/>
            <person name="Lutzoni F."/>
            <person name="Magnuson J."/>
            <person name="Mondo S."/>
            <person name="Nolan M."/>
            <person name="Ohm R."/>
            <person name="Pangilinan J."/>
            <person name="Park H.-J."/>
            <person name="Ramirez L."/>
            <person name="Alfaro M."/>
            <person name="Sun H."/>
            <person name="Tritt A."/>
            <person name="Yoshinaga Y."/>
            <person name="Zwiers L.-H."/>
            <person name="Turgeon B."/>
            <person name="Goodwin S."/>
            <person name="Spatafora J."/>
            <person name="Crous P."/>
            <person name="Grigoriev I."/>
        </authorList>
    </citation>
    <scope>NUCLEOTIDE SEQUENCE</scope>
    <source>
        <strain evidence="9">CBS 122681</strain>
    </source>
</reference>
<evidence type="ECO:0000256" key="8">
    <source>
        <dbReference type="SAM" id="Phobius"/>
    </source>
</evidence>
<dbReference type="PANTHER" id="PTHR20772:SF2">
    <property type="entry name" value="PROTEIN FMP42"/>
    <property type="match status" value="1"/>
</dbReference>
<sequence length="595" mass="65680">MSLSERLTTMEEYQPWSREASPTPKDRKMSFNPVGTWTEPAFEEPVGAFEVPKWKRILQVFCASIYCLFAAGVVFGYAAIKPVLISENVYRDYCTKQELEDDVIVCYQQELRLNLMFTVAAVSTNVVALPVGTILDRYGPRVSGIIGAIFVTVGALLFAFASELPVDAYIPGYLFLALGGPFIFISSFQLSNTFPQYSGLILALLTGAFDTSSAVFLFYRLIYQASNNTFTPKKFFLCYLVVPAYILVVQIFFMPATSYKTVGELIHQVETGEDDHIHESDDEIDDQDVVQRLREARRAHRESVVSEITVLLGTKDATEQTKEEEKKKNISGVWGALHGRPAADQMKTPWFILITLFTVVQMTRINYFVATIRSQYTVLFHDYDKAIQVNDFFDVALPLGGVISVPFIGLVLDNTSTTFTLSLLVTMATAIGVLGVIPKVWAAYAGIILFVIYRPLYYTAVSDYSAKVFGFVTFGKVYGLIICLAGVLNFSQSGLDALTHQVFRNDPIPVNVMLLSVALLIGIALVAFVYKKSHKILRDNIEEQAEEATEQLMPGANGVGVSDYGAIGSSSGSASASGRGAGVNGDVEEQRGRRH</sequence>
<keyword evidence="3" id="KW-0813">Transport</keyword>
<dbReference type="InterPro" id="IPR052599">
    <property type="entry name" value="SLC43A_AATransporter"/>
</dbReference>
<dbReference type="EMBL" id="MU004291">
    <property type="protein sequence ID" value="KAF2662014.1"/>
    <property type="molecule type" value="Genomic_DNA"/>
</dbReference>
<keyword evidence="10" id="KW-1185">Reference proteome</keyword>
<keyword evidence="5 8" id="KW-1133">Transmembrane helix</keyword>
<evidence type="ECO:0000256" key="4">
    <source>
        <dbReference type="ARBA" id="ARBA00022692"/>
    </source>
</evidence>
<feature type="transmembrane region" description="Helical" evidence="8">
    <location>
        <begin position="168"/>
        <end position="188"/>
    </location>
</feature>
<evidence type="ECO:0000256" key="3">
    <source>
        <dbReference type="ARBA" id="ARBA00022448"/>
    </source>
</evidence>
<dbReference type="PANTHER" id="PTHR20772">
    <property type="entry name" value="PROTEIN FMP42"/>
    <property type="match status" value="1"/>
</dbReference>
<organism evidence="9 10">
    <name type="scientific">Lophiostoma macrostomum CBS 122681</name>
    <dbReference type="NCBI Taxonomy" id="1314788"/>
    <lineage>
        <taxon>Eukaryota</taxon>
        <taxon>Fungi</taxon>
        <taxon>Dikarya</taxon>
        <taxon>Ascomycota</taxon>
        <taxon>Pezizomycotina</taxon>
        <taxon>Dothideomycetes</taxon>
        <taxon>Pleosporomycetidae</taxon>
        <taxon>Pleosporales</taxon>
        <taxon>Lophiostomataceae</taxon>
        <taxon>Lophiostoma</taxon>
    </lineage>
</organism>
<feature type="transmembrane region" description="Helical" evidence="8">
    <location>
        <begin position="57"/>
        <end position="80"/>
    </location>
</feature>
<dbReference type="Proteomes" id="UP000799324">
    <property type="component" value="Unassembled WGS sequence"/>
</dbReference>
<evidence type="ECO:0000256" key="2">
    <source>
        <dbReference type="ARBA" id="ARBA00006595"/>
    </source>
</evidence>
<dbReference type="SUPFAM" id="SSF103473">
    <property type="entry name" value="MFS general substrate transporter"/>
    <property type="match status" value="1"/>
</dbReference>
<name>A0A6A6TTR2_9PLEO</name>
<feature type="transmembrane region" description="Helical" evidence="8">
    <location>
        <begin position="234"/>
        <end position="253"/>
    </location>
</feature>
<evidence type="ECO:0000256" key="7">
    <source>
        <dbReference type="SAM" id="MobiDB-lite"/>
    </source>
</evidence>
<comment type="subcellular location">
    <subcellularLocation>
        <location evidence="1">Membrane</location>
        <topology evidence="1">Multi-pass membrane protein</topology>
    </subcellularLocation>
</comment>
<gene>
    <name evidence="9" type="ORF">K491DRAFT_764643</name>
</gene>
<feature type="transmembrane region" description="Helical" evidence="8">
    <location>
        <begin position="142"/>
        <end position="162"/>
    </location>
</feature>
<keyword evidence="4 8" id="KW-0812">Transmembrane</keyword>
<keyword evidence="6 8" id="KW-0472">Membrane</keyword>
<feature type="transmembrane region" description="Helical" evidence="8">
    <location>
        <begin position="200"/>
        <end position="222"/>
    </location>
</feature>
<dbReference type="GO" id="GO:0000329">
    <property type="term" value="C:fungal-type vacuole membrane"/>
    <property type="evidence" value="ECO:0007669"/>
    <property type="project" value="TreeGrafter"/>
</dbReference>
<dbReference type="OrthoDB" id="330047at2759"/>
<feature type="transmembrane region" description="Helical" evidence="8">
    <location>
        <begin position="115"/>
        <end position="135"/>
    </location>
</feature>
<feature type="transmembrane region" description="Helical" evidence="8">
    <location>
        <begin position="392"/>
        <end position="412"/>
    </location>
</feature>
<evidence type="ECO:0000256" key="6">
    <source>
        <dbReference type="ARBA" id="ARBA00023136"/>
    </source>
</evidence>
<evidence type="ECO:0000256" key="1">
    <source>
        <dbReference type="ARBA" id="ARBA00004141"/>
    </source>
</evidence>
<dbReference type="Gene3D" id="1.20.1250.20">
    <property type="entry name" value="MFS general substrate transporter like domains"/>
    <property type="match status" value="1"/>
</dbReference>
<evidence type="ECO:0000313" key="10">
    <source>
        <dbReference type="Proteomes" id="UP000799324"/>
    </source>
</evidence>
<feature type="region of interest" description="Disordered" evidence="7">
    <location>
        <begin position="1"/>
        <end position="28"/>
    </location>
</feature>
<feature type="region of interest" description="Disordered" evidence="7">
    <location>
        <begin position="568"/>
        <end position="595"/>
    </location>
</feature>
<dbReference type="InterPro" id="IPR036259">
    <property type="entry name" value="MFS_trans_sf"/>
</dbReference>
<proteinExistence type="inferred from homology"/>
<feature type="transmembrane region" description="Helical" evidence="8">
    <location>
        <begin position="350"/>
        <end position="372"/>
    </location>
</feature>
<feature type="compositionally biased region" description="Low complexity" evidence="7">
    <location>
        <begin position="568"/>
        <end position="578"/>
    </location>
</feature>
<feature type="transmembrane region" description="Helical" evidence="8">
    <location>
        <begin position="468"/>
        <end position="488"/>
    </location>
</feature>
<protein>
    <submittedName>
        <fullName evidence="9">MFS general substrate transporter</fullName>
    </submittedName>
</protein>
<evidence type="ECO:0000313" key="9">
    <source>
        <dbReference type="EMBL" id="KAF2662014.1"/>
    </source>
</evidence>
<accession>A0A6A6TTR2</accession>
<comment type="similarity">
    <text evidence="2">Belongs to the SLC43A transporter (TC 2.A.1.44) family.</text>
</comment>
<feature type="transmembrane region" description="Helical" evidence="8">
    <location>
        <begin position="508"/>
        <end position="530"/>
    </location>
</feature>
<dbReference type="AlphaFoldDB" id="A0A6A6TTR2"/>